<gene>
    <name evidence="2" type="ORF">KF715C_ch24160</name>
</gene>
<evidence type="ECO:0000313" key="3">
    <source>
        <dbReference type="Proteomes" id="UP000218731"/>
    </source>
</evidence>
<dbReference type="EMBL" id="AP015029">
    <property type="protein sequence ID" value="BAW22989.1"/>
    <property type="molecule type" value="Genomic_DNA"/>
</dbReference>
<feature type="domain" description="NAD-dependent epimerase/dehydratase" evidence="1">
    <location>
        <begin position="68"/>
        <end position="151"/>
    </location>
</feature>
<dbReference type="InterPro" id="IPR029068">
    <property type="entry name" value="Glyas_Bleomycin-R_OHBP_Dase"/>
</dbReference>
<protein>
    <submittedName>
        <fullName evidence="2">Glyoxalase II protein</fullName>
    </submittedName>
</protein>
<accession>A0A1L7NBY0</accession>
<dbReference type="InterPro" id="IPR001509">
    <property type="entry name" value="Epimerase_deHydtase"/>
</dbReference>
<dbReference type="SUPFAM" id="SSF54593">
    <property type="entry name" value="Glyoxalase/Bleomycin resistance protein/Dihydroxybiphenyl dioxygenase"/>
    <property type="match status" value="1"/>
</dbReference>
<dbReference type="InterPro" id="IPR036291">
    <property type="entry name" value="NAD(P)-bd_dom_sf"/>
</dbReference>
<proteinExistence type="predicted"/>
<reference evidence="2 3" key="1">
    <citation type="submission" date="2015-11" db="EMBL/GenBank/DDBJ databases">
        <title>Complete genome sequencing of a biphenyl-degrading bacterium, Pseudomonas putida KF715 (=NBRC110667).</title>
        <authorList>
            <person name="Suenaga H."/>
            <person name="Fujihara N."/>
            <person name="Watanabe T."/>
            <person name="Hirose J."/>
            <person name="Kimura N."/>
            <person name="Yamazoe A."/>
            <person name="Hosoyama A."/>
            <person name="Shimodaira J."/>
            <person name="Furukawa K."/>
        </authorList>
    </citation>
    <scope>NUCLEOTIDE SEQUENCE [LARGE SCALE GENOMIC DNA]</scope>
    <source>
        <strain evidence="2 3">KF715</strain>
    </source>
</reference>
<dbReference type="Pfam" id="PF01370">
    <property type="entry name" value="Epimerase"/>
    <property type="match status" value="1"/>
</dbReference>
<organism evidence="2 3">
    <name type="scientific">Pseudomonas putida</name>
    <name type="common">Arthrobacter siderocapsulatus</name>
    <dbReference type="NCBI Taxonomy" id="303"/>
    <lineage>
        <taxon>Bacteria</taxon>
        <taxon>Pseudomonadati</taxon>
        <taxon>Pseudomonadota</taxon>
        <taxon>Gammaproteobacteria</taxon>
        <taxon>Pseudomonadales</taxon>
        <taxon>Pseudomonadaceae</taxon>
        <taxon>Pseudomonas</taxon>
    </lineage>
</organism>
<dbReference type="Gene3D" id="3.10.180.10">
    <property type="entry name" value="2,3-Dihydroxybiphenyl 1,2-Dioxygenase, domain 1"/>
    <property type="match status" value="1"/>
</dbReference>
<evidence type="ECO:0000259" key="1">
    <source>
        <dbReference type="Pfam" id="PF01370"/>
    </source>
</evidence>
<dbReference type="AlphaFoldDB" id="A0A1L7NBY0"/>
<dbReference type="SUPFAM" id="SSF51735">
    <property type="entry name" value="NAD(P)-binding Rossmann-fold domains"/>
    <property type="match status" value="1"/>
</dbReference>
<evidence type="ECO:0000313" key="2">
    <source>
        <dbReference type="EMBL" id="BAW22989.1"/>
    </source>
</evidence>
<name>A0A1L7NBY0_PSEPU</name>
<dbReference type="Proteomes" id="UP000218731">
    <property type="component" value="Chromosome 1"/>
</dbReference>
<sequence>MGVGPFMRTAGMDDHHCLFMIQTPPHMQGCEHFTFHMGSGTEVLLAGTRFQQNGWTSFWGPGRHLLGSNWFWYFNSPLGGYPVNLQASLELLNQLRNPNWPPVLVYASSVVVYGGELPARMDEGQPASPQLSYAAHKRRVEIALLDLSRTWMRPGTMRQ</sequence>